<dbReference type="STRING" id="927083.DB32_000734"/>
<dbReference type="Gene3D" id="3.40.50.150">
    <property type="entry name" value="Vaccinia Virus protein VP39"/>
    <property type="match status" value="1"/>
</dbReference>
<dbReference type="EMBL" id="CP011125">
    <property type="protein sequence ID" value="AKF03585.1"/>
    <property type="molecule type" value="Genomic_DNA"/>
</dbReference>
<reference evidence="1 2" key="1">
    <citation type="submission" date="2015-03" db="EMBL/GenBank/DDBJ databases">
        <title>Genome assembly of Sandaracinus amylolyticus DSM 53668.</title>
        <authorList>
            <person name="Sharma G."/>
            <person name="Subramanian S."/>
        </authorList>
    </citation>
    <scope>NUCLEOTIDE SEQUENCE [LARGE SCALE GENOMIC DNA]</scope>
    <source>
        <strain evidence="1 2">DSM 53668</strain>
    </source>
</reference>
<dbReference type="Pfam" id="PF06080">
    <property type="entry name" value="DUF938"/>
    <property type="match status" value="1"/>
</dbReference>
<dbReference type="SUPFAM" id="SSF53335">
    <property type="entry name" value="S-adenosyl-L-methionine-dependent methyltransferases"/>
    <property type="match status" value="1"/>
</dbReference>
<evidence type="ECO:0000313" key="1">
    <source>
        <dbReference type="EMBL" id="AKF03585.1"/>
    </source>
</evidence>
<keyword evidence="2" id="KW-1185">Reference proteome</keyword>
<name>A0A0F6YFF1_9BACT</name>
<dbReference type="OrthoDB" id="5525831at2"/>
<organism evidence="1 2">
    <name type="scientific">Sandaracinus amylolyticus</name>
    <dbReference type="NCBI Taxonomy" id="927083"/>
    <lineage>
        <taxon>Bacteria</taxon>
        <taxon>Pseudomonadati</taxon>
        <taxon>Myxococcota</taxon>
        <taxon>Polyangia</taxon>
        <taxon>Polyangiales</taxon>
        <taxon>Sandaracinaceae</taxon>
        <taxon>Sandaracinus</taxon>
    </lineage>
</organism>
<dbReference type="KEGG" id="samy:DB32_000734"/>
<dbReference type="PANTHER" id="PTHR20974">
    <property type="entry name" value="UPF0585 PROTEIN CG18661"/>
    <property type="match status" value="1"/>
</dbReference>
<dbReference type="InterPro" id="IPR029063">
    <property type="entry name" value="SAM-dependent_MTases_sf"/>
</dbReference>
<evidence type="ECO:0000313" key="2">
    <source>
        <dbReference type="Proteomes" id="UP000034883"/>
    </source>
</evidence>
<dbReference type="PANTHER" id="PTHR20974:SF0">
    <property type="entry name" value="UPF0585 PROTEIN CG18661"/>
    <property type="match status" value="1"/>
</dbReference>
<proteinExistence type="predicted"/>
<evidence type="ECO:0008006" key="3">
    <source>
        <dbReference type="Google" id="ProtNLM"/>
    </source>
</evidence>
<sequence length="204" mass="22382">MSDPMRTSPAALRNRAPILDVLRRVLPERGTVLTIAEGTGEHVTFFADAMPALEWQPSDRDPDAIASIAARLADARPSNVRAPIALDVCEEAWPITRADAIVCINMIHASPWESTPGLMRGAARVLDHEGAPLVLYGSYRIGGAHTAPSNEEFDAWLKTRDPRWGVRDLEQVQDVAAQHGLALEQRIAMPANNWILVLRRASRG</sequence>
<dbReference type="RefSeq" id="WP_053231029.1">
    <property type="nucleotide sequence ID" value="NZ_CP011125.1"/>
</dbReference>
<gene>
    <name evidence="1" type="ORF">DB32_000734</name>
</gene>
<dbReference type="Proteomes" id="UP000034883">
    <property type="component" value="Chromosome"/>
</dbReference>
<dbReference type="AlphaFoldDB" id="A0A0F6YFF1"/>
<dbReference type="InterPro" id="IPR010342">
    <property type="entry name" value="DUF938"/>
</dbReference>
<accession>A0A0F6YFF1</accession>
<protein>
    <recommendedName>
        <fullName evidence="3">SAM-dependent methyltransferase</fullName>
    </recommendedName>
</protein>